<dbReference type="Proteomes" id="UP000241769">
    <property type="component" value="Unassembled WGS sequence"/>
</dbReference>
<dbReference type="InParanoid" id="A0A2P6MQ69"/>
<dbReference type="AlphaFoldDB" id="A0A2P6MQ69"/>
<dbReference type="EMBL" id="MDYQ01000539">
    <property type="protein sequence ID" value="PRP73854.1"/>
    <property type="molecule type" value="Genomic_DNA"/>
</dbReference>
<organism evidence="1 2">
    <name type="scientific">Planoprotostelium fungivorum</name>
    <dbReference type="NCBI Taxonomy" id="1890364"/>
    <lineage>
        <taxon>Eukaryota</taxon>
        <taxon>Amoebozoa</taxon>
        <taxon>Evosea</taxon>
        <taxon>Variosea</taxon>
        <taxon>Cavosteliida</taxon>
        <taxon>Cavosteliaceae</taxon>
        <taxon>Planoprotostelium</taxon>
    </lineage>
</organism>
<comment type="caution">
    <text evidence="1">The sequence shown here is derived from an EMBL/GenBank/DDBJ whole genome shotgun (WGS) entry which is preliminary data.</text>
</comment>
<protein>
    <submittedName>
        <fullName evidence="1">Uncharacterized protein</fullName>
    </submittedName>
</protein>
<evidence type="ECO:0000313" key="1">
    <source>
        <dbReference type="EMBL" id="PRP73854.1"/>
    </source>
</evidence>
<proteinExistence type="predicted"/>
<dbReference type="OrthoDB" id="16365at2759"/>
<gene>
    <name evidence="1" type="ORF">PROFUN_10224</name>
</gene>
<reference evidence="1 2" key="1">
    <citation type="journal article" date="2018" name="Genome Biol. Evol.">
        <title>Multiple Roots of Fruiting Body Formation in Amoebozoa.</title>
        <authorList>
            <person name="Hillmann F."/>
            <person name="Forbes G."/>
            <person name="Novohradska S."/>
            <person name="Ferling I."/>
            <person name="Riege K."/>
            <person name="Groth M."/>
            <person name="Westermann M."/>
            <person name="Marz M."/>
            <person name="Spaller T."/>
            <person name="Winckler T."/>
            <person name="Schaap P."/>
            <person name="Glockner G."/>
        </authorList>
    </citation>
    <scope>NUCLEOTIDE SEQUENCE [LARGE SCALE GENOMIC DNA]</scope>
    <source>
        <strain evidence="1 2">Jena</strain>
    </source>
</reference>
<accession>A0A2P6MQ69</accession>
<keyword evidence="2" id="KW-1185">Reference proteome</keyword>
<evidence type="ECO:0000313" key="2">
    <source>
        <dbReference type="Proteomes" id="UP000241769"/>
    </source>
</evidence>
<name>A0A2P6MQ69_9EUKA</name>
<sequence>MPAKNMLSTHILITYIDYNKYLVSFCAHSRYTLYSQCENSCTDHVAKSQSGKVAQNNSAKYNDGTNYLLTIIDVFSLKALDYIFRIKINNKAYKPMILLRTRYPIVWNSSLDSAVVGIQCVVEQAESCAFNSYDLRNGYLSEWPLLGEYLSISRIGYSNTHNSSIARAMRRRNTMTMGDYLANGELQL</sequence>